<dbReference type="EMBL" id="MU155131">
    <property type="protein sequence ID" value="KAF9486172.1"/>
    <property type="molecule type" value="Genomic_DNA"/>
</dbReference>
<dbReference type="SUPFAM" id="SSF52047">
    <property type="entry name" value="RNI-like"/>
    <property type="match status" value="1"/>
</dbReference>
<keyword evidence="2" id="KW-1185">Reference proteome</keyword>
<dbReference type="Gene3D" id="3.80.10.10">
    <property type="entry name" value="Ribonuclease Inhibitor"/>
    <property type="match status" value="1"/>
</dbReference>
<sequence>MDSTKGRNILSLPPEILDLIVSNLAPPHYKELTYWTSFQRHDLSVCGLVSQAFYTPSRRYLFGFILVRIVAQGDGARVTKSLNRIRQLREIISSNPMLQRMMHHFFVACEVANGPPGEQPITSAQLEESGFISLLRLFSGLRMLTIFSTMDGGFGDGSYLCSALDILRMRCPRIVKIKIQKMINVPSDFLLKWQDITDLQVNYVEFTGDVSDTVKKQGRRALKRYTLLCFLIRSTIPKPLQLLDLRYLKFLDLRCSNPAILDEILSQNGYLPTLDHLILTFAFDTGHLHPLSVSAFPSLKSLEIRGTPQGPNDVRCLSNIVRFLTPETSKASNIQFIGLRVIAKNSERLILGALTEWSELDKTFTSNYQQLSNVDVCLEFELDVDNAAASWVPIVLDKLDNFPSHFLPLTLVSRSISLDFSAIFTIPANYGTLQRTWGNFTLPIS</sequence>
<dbReference type="Proteomes" id="UP000807469">
    <property type="component" value="Unassembled WGS sequence"/>
</dbReference>
<dbReference type="AlphaFoldDB" id="A0A9P6D0C3"/>
<dbReference type="InterPro" id="IPR032675">
    <property type="entry name" value="LRR_dom_sf"/>
</dbReference>
<protein>
    <recommendedName>
        <fullName evidence="3">F-box domain-containing protein</fullName>
    </recommendedName>
</protein>
<organism evidence="1 2">
    <name type="scientific">Pholiota conissans</name>
    <dbReference type="NCBI Taxonomy" id="109636"/>
    <lineage>
        <taxon>Eukaryota</taxon>
        <taxon>Fungi</taxon>
        <taxon>Dikarya</taxon>
        <taxon>Basidiomycota</taxon>
        <taxon>Agaricomycotina</taxon>
        <taxon>Agaricomycetes</taxon>
        <taxon>Agaricomycetidae</taxon>
        <taxon>Agaricales</taxon>
        <taxon>Agaricineae</taxon>
        <taxon>Strophariaceae</taxon>
        <taxon>Pholiota</taxon>
    </lineage>
</organism>
<accession>A0A9P6D0C3</accession>
<comment type="caution">
    <text evidence="1">The sequence shown here is derived from an EMBL/GenBank/DDBJ whole genome shotgun (WGS) entry which is preliminary data.</text>
</comment>
<evidence type="ECO:0000313" key="2">
    <source>
        <dbReference type="Proteomes" id="UP000807469"/>
    </source>
</evidence>
<evidence type="ECO:0000313" key="1">
    <source>
        <dbReference type="EMBL" id="KAF9486172.1"/>
    </source>
</evidence>
<gene>
    <name evidence="1" type="ORF">BDN70DRAFT_988179</name>
</gene>
<evidence type="ECO:0008006" key="3">
    <source>
        <dbReference type="Google" id="ProtNLM"/>
    </source>
</evidence>
<name>A0A9P6D0C3_9AGAR</name>
<proteinExistence type="predicted"/>
<reference evidence="1" key="1">
    <citation type="submission" date="2020-11" db="EMBL/GenBank/DDBJ databases">
        <authorList>
            <consortium name="DOE Joint Genome Institute"/>
            <person name="Ahrendt S."/>
            <person name="Riley R."/>
            <person name="Andreopoulos W."/>
            <person name="Labutti K."/>
            <person name="Pangilinan J."/>
            <person name="Ruiz-Duenas F.J."/>
            <person name="Barrasa J.M."/>
            <person name="Sanchez-Garcia M."/>
            <person name="Camarero S."/>
            <person name="Miyauchi S."/>
            <person name="Serrano A."/>
            <person name="Linde D."/>
            <person name="Babiker R."/>
            <person name="Drula E."/>
            <person name="Ayuso-Fernandez I."/>
            <person name="Pacheco R."/>
            <person name="Padilla G."/>
            <person name="Ferreira P."/>
            <person name="Barriuso J."/>
            <person name="Kellner H."/>
            <person name="Castanera R."/>
            <person name="Alfaro M."/>
            <person name="Ramirez L."/>
            <person name="Pisabarro A.G."/>
            <person name="Kuo A."/>
            <person name="Tritt A."/>
            <person name="Lipzen A."/>
            <person name="He G."/>
            <person name="Yan M."/>
            <person name="Ng V."/>
            <person name="Cullen D."/>
            <person name="Martin F."/>
            <person name="Rosso M.-N."/>
            <person name="Henrissat B."/>
            <person name="Hibbett D."/>
            <person name="Martinez A.T."/>
            <person name="Grigoriev I.V."/>
        </authorList>
    </citation>
    <scope>NUCLEOTIDE SEQUENCE</scope>
    <source>
        <strain evidence="1">CIRM-BRFM 674</strain>
    </source>
</reference>